<evidence type="ECO:0000256" key="3">
    <source>
        <dbReference type="ARBA" id="ARBA00023163"/>
    </source>
</evidence>
<keyword evidence="3" id="KW-0804">Transcription</keyword>
<dbReference type="AlphaFoldDB" id="A0AAV7JR95"/>
<gene>
    <name evidence="5" type="ORF">LOD99_5804</name>
</gene>
<protein>
    <recommendedName>
        <fullName evidence="4">Basic leucine zipper domain-containing protein</fullName>
    </recommendedName>
</protein>
<dbReference type="Gene3D" id="1.20.5.170">
    <property type="match status" value="1"/>
</dbReference>
<evidence type="ECO:0000313" key="5">
    <source>
        <dbReference type="EMBL" id="KAI6650965.1"/>
    </source>
</evidence>
<evidence type="ECO:0000259" key="4">
    <source>
        <dbReference type="Pfam" id="PF03131"/>
    </source>
</evidence>
<dbReference type="Pfam" id="PF03131">
    <property type="entry name" value="bZIP_Maf"/>
    <property type="match status" value="1"/>
</dbReference>
<dbReference type="Proteomes" id="UP001165289">
    <property type="component" value="Unassembled WGS sequence"/>
</dbReference>
<proteinExistence type="predicted"/>
<dbReference type="InterPro" id="IPR004826">
    <property type="entry name" value="bZIP_Maf"/>
</dbReference>
<reference evidence="5 6" key="1">
    <citation type="journal article" date="2023" name="BMC Biol.">
        <title>The compact genome of the sponge Oopsacas minuta (Hexactinellida) is lacking key metazoan core genes.</title>
        <authorList>
            <person name="Santini S."/>
            <person name="Schenkelaars Q."/>
            <person name="Jourda C."/>
            <person name="Duchesne M."/>
            <person name="Belahbib H."/>
            <person name="Rocher C."/>
            <person name="Selva M."/>
            <person name="Riesgo A."/>
            <person name="Vervoort M."/>
            <person name="Leys S.P."/>
            <person name="Kodjabachian L."/>
            <person name="Le Bivic A."/>
            <person name="Borchiellini C."/>
            <person name="Claverie J.M."/>
            <person name="Renard E."/>
        </authorList>
    </citation>
    <scope>NUCLEOTIDE SEQUENCE [LARGE SCALE GENOMIC DNA]</scope>
    <source>
        <strain evidence="5">SPO-2</strain>
    </source>
</reference>
<sequence>MPKRISIDTYGLSEEEIMSQTHTEFLQTGRDRRLSREQIKKLKSYRRLLKVRNYGKDFRKRERDSITRLRQDKLIWERKTILLKEEIEWYQNQISIMETIEILEQFYPY</sequence>
<comment type="caution">
    <text evidence="5">The sequence shown here is derived from an EMBL/GenBank/DDBJ whole genome shotgun (WGS) entry which is preliminary data.</text>
</comment>
<keyword evidence="2" id="KW-0238">DNA-binding</keyword>
<evidence type="ECO:0000256" key="2">
    <source>
        <dbReference type="ARBA" id="ARBA00023125"/>
    </source>
</evidence>
<dbReference type="GO" id="GO:0006355">
    <property type="term" value="P:regulation of DNA-templated transcription"/>
    <property type="evidence" value="ECO:0007669"/>
    <property type="project" value="InterPro"/>
</dbReference>
<evidence type="ECO:0000256" key="1">
    <source>
        <dbReference type="ARBA" id="ARBA00023015"/>
    </source>
</evidence>
<keyword evidence="1" id="KW-0805">Transcription regulation</keyword>
<accession>A0AAV7JR95</accession>
<dbReference type="GO" id="GO:0003677">
    <property type="term" value="F:DNA binding"/>
    <property type="evidence" value="ECO:0007669"/>
    <property type="project" value="UniProtKB-KW"/>
</dbReference>
<dbReference type="EMBL" id="JAKMXF010000309">
    <property type="protein sequence ID" value="KAI6650965.1"/>
    <property type="molecule type" value="Genomic_DNA"/>
</dbReference>
<evidence type="ECO:0000313" key="6">
    <source>
        <dbReference type="Proteomes" id="UP001165289"/>
    </source>
</evidence>
<name>A0AAV7JR95_9METZ</name>
<keyword evidence="6" id="KW-1185">Reference proteome</keyword>
<organism evidence="5 6">
    <name type="scientific">Oopsacas minuta</name>
    <dbReference type="NCBI Taxonomy" id="111878"/>
    <lineage>
        <taxon>Eukaryota</taxon>
        <taxon>Metazoa</taxon>
        <taxon>Porifera</taxon>
        <taxon>Hexactinellida</taxon>
        <taxon>Hexasterophora</taxon>
        <taxon>Lyssacinosida</taxon>
        <taxon>Leucopsacidae</taxon>
        <taxon>Oopsacas</taxon>
    </lineage>
</organism>
<feature type="domain" description="Basic leucine zipper" evidence="4">
    <location>
        <begin position="12"/>
        <end position="93"/>
    </location>
</feature>